<dbReference type="Gene3D" id="2.40.50.140">
    <property type="entry name" value="Nucleic acid-binding proteins"/>
    <property type="match status" value="1"/>
</dbReference>
<dbReference type="InterPro" id="IPR012340">
    <property type="entry name" value="NA-bd_OB-fold"/>
</dbReference>
<gene>
    <name evidence="1" type="ORF">HID58_035194</name>
</gene>
<proteinExistence type="predicted"/>
<accession>A0ABQ8C5L7</accession>
<comment type="caution">
    <text evidence="1">The sequence shown here is derived from an EMBL/GenBank/DDBJ whole genome shotgun (WGS) entry which is preliminary data.</text>
</comment>
<dbReference type="PANTHER" id="PTHR47165:SF4">
    <property type="entry name" value="OS03G0429900 PROTEIN"/>
    <property type="match status" value="1"/>
</dbReference>
<dbReference type="Proteomes" id="UP000824890">
    <property type="component" value="Unassembled WGS sequence"/>
</dbReference>
<evidence type="ECO:0000313" key="2">
    <source>
        <dbReference type="Proteomes" id="UP000824890"/>
    </source>
</evidence>
<dbReference type="CDD" id="cd04480">
    <property type="entry name" value="RPA1_DBD_A_like"/>
    <property type="match status" value="1"/>
</dbReference>
<dbReference type="EMBL" id="JAGKQM010000009">
    <property type="protein sequence ID" value="KAH0911873.1"/>
    <property type="molecule type" value="Genomic_DNA"/>
</dbReference>
<evidence type="ECO:0000313" key="1">
    <source>
        <dbReference type="EMBL" id="KAH0911873.1"/>
    </source>
</evidence>
<organism evidence="1 2">
    <name type="scientific">Brassica napus</name>
    <name type="common">Rape</name>
    <dbReference type="NCBI Taxonomy" id="3708"/>
    <lineage>
        <taxon>Eukaryota</taxon>
        <taxon>Viridiplantae</taxon>
        <taxon>Streptophyta</taxon>
        <taxon>Embryophyta</taxon>
        <taxon>Tracheophyta</taxon>
        <taxon>Spermatophyta</taxon>
        <taxon>Magnoliopsida</taxon>
        <taxon>eudicotyledons</taxon>
        <taxon>Gunneridae</taxon>
        <taxon>Pentapetalae</taxon>
        <taxon>rosids</taxon>
        <taxon>malvids</taxon>
        <taxon>Brassicales</taxon>
        <taxon>Brassicaceae</taxon>
        <taxon>Brassiceae</taxon>
        <taxon>Brassica</taxon>
    </lineage>
</organism>
<dbReference type="SUPFAM" id="SSF50249">
    <property type="entry name" value="Nucleic acid-binding proteins"/>
    <property type="match status" value="1"/>
</dbReference>
<reference evidence="1 2" key="1">
    <citation type="submission" date="2021-05" db="EMBL/GenBank/DDBJ databases">
        <title>Genome Assembly of Synthetic Allotetraploid Brassica napus Reveals Homoeologous Exchanges between Subgenomes.</title>
        <authorList>
            <person name="Davis J.T."/>
        </authorList>
    </citation>
    <scope>NUCLEOTIDE SEQUENCE [LARGE SCALE GENOMIC DNA]</scope>
    <source>
        <strain evidence="2">cv. Da-Ae</strain>
        <tissue evidence="1">Seedling</tissue>
    </source>
</reference>
<sequence length="191" mass="21144">MANILVLRSDLQTGRSSSTVKVRLLRFWETRNVCRGGELMGVHILLLDSQSTMMPATVSVNSLATHQPNLEAGSVYSLTGFDVTRCNQNYRLSDSPLLVRFSDSTSFKKVTEPAVPIPLESFRFRNHSEMLGLASIVTLHRTRIIDMSVTMSLFDAQAVKIHNQLEKMGVDPRVVVATSVNPKMVGGKQPV</sequence>
<protein>
    <recommendedName>
        <fullName evidence="3">DUF223 domain-containing protein</fullName>
    </recommendedName>
</protein>
<evidence type="ECO:0008006" key="3">
    <source>
        <dbReference type="Google" id="ProtNLM"/>
    </source>
</evidence>
<dbReference type="PANTHER" id="PTHR47165">
    <property type="entry name" value="OS03G0429900 PROTEIN"/>
    <property type="match status" value="1"/>
</dbReference>
<keyword evidence="2" id="KW-1185">Reference proteome</keyword>
<name>A0ABQ8C5L7_BRANA</name>